<dbReference type="PATRIC" id="fig|1423739.3.peg.2042"/>
<dbReference type="Proteomes" id="UP000052013">
    <property type="component" value="Unassembled WGS sequence"/>
</dbReference>
<comment type="caution">
    <text evidence="1">The sequence shown here is derived from an EMBL/GenBank/DDBJ whole genome shotgun (WGS) entry which is preliminary data.</text>
</comment>
<proteinExistence type="predicted"/>
<evidence type="ECO:0000313" key="1">
    <source>
        <dbReference type="EMBL" id="KRL62450.1"/>
    </source>
</evidence>
<evidence type="ECO:0008006" key="3">
    <source>
        <dbReference type="Google" id="ProtNLM"/>
    </source>
</evidence>
<protein>
    <recommendedName>
        <fullName evidence="3">Alpha-ribazole kinase</fullName>
    </recommendedName>
</protein>
<name>A0A0R1S6Y9_9LACO</name>
<reference evidence="1 2" key="1">
    <citation type="journal article" date="2015" name="Genome Announc.">
        <title>Expanding the biotechnology potential of lactobacilli through comparative genomics of 213 strains and associated genera.</title>
        <authorList>
            <person name="Sun Z."/>
            <person name="Harris H.M."/>
            <person name="McCann A."/>
            <person name="Guo C."/>
            <person name="Argimon S."/>
            <person name="Zhang W."/>
            <person name="Yang X."/>
            <person name="Jeffery I.B."/>
            <person name="Cooney J.C."/>
            <person name="Kagawa T.F."/>
            <person name="Liu W."/>
            <person name="Song Y."/>
            <person name="Salvetti E."/>
            <person name="Wrobel A."/>
            <person name="Rasinkangas P."/>
            <person name="Parkhill J."/>
            <person name="Rea M.C."/>
            <person name="O'Sullivan O."/>
            <person name="Ritari J."/>
            <person name="Douillard F.P."/>
            <person name="Paul Ross R."/>
            <person name="Yang R."/>
            <person name="Briner A.E."/>
            <person name="Felis G.E."/>
            <person name="de Vos W.M."/>
            <person name="Barrangou R."/>
            <person name="Klaenhammer T.R."/>
            <person name="Caufield P.W."/>
            <person name="Cui Y."/>
            <person name="Zhang H."/>
            <person name="O'Toole P.W."/>
        </authorList>
    </citation>
    <scope>NUCLEOTIDE SEQUENCE [LARGE SCALE GENOMIC DNA]</scope>
    <source>
        <strain evidence="1 2">DSM 14421</strain>
    </source>
</reference>
<dbReference type="RefSeq" id="WP_057866242.1">
    <property type="nucleotide sequence ID" value="NZ_AZEY01000108.1"/>
</dbReference>
<evidence type="ECO:0000313" key="2">
    <source>
        <dbReference type="Proteomes" id="UP000052013"/>
    </source>
</evidence>
<dbReference type="STRING" id="1423739.FC85_GL001958"/>
<accession>A0A0R1S6Y9</accession>
<dbReference type="EMBL" id="AZEY01000108">
    <property type="protein sequence ID" value="KRL62450.1"/>
    <property type="molecule type" value="Genomic_DNA"/>
</dbReference>
<dbReference type="AlphaFoldDB" id="A0A0R1S6Y9"/>
<sequence length="250" mass="26927">MKNTQFRDLSLIPLSNDDLLVIACDCSAGIGEKQADMVAVDTAIMAAYSLRVPLMELISFGAQPIAVVDTIGNEMVPTGQRAIKGIKSELAKASLSGLPLNGSTEDNMVTKTTSVGVTVIGRIAKKNLPSINSDDLTIFQLGIPYVGETVKQHLNDIFSYDIVRQIKRDPAVIDMLPVGSKGIQYEADQMAATHGLALKKPTQWDDVKMKQSAGPATVLLAGVETSQADNFQKRFQGLKPIALLVKEDEK</sequence>
<organism evidence="1 2">
    <name type="scientific">Lentilactobacillus diolivorans DSM 14421</name>
    <dbReference type="NCBI Taxonomy" id="1423739"/>
    <lineage>
        <taxon>Bacteria</taxon>
        <taxon>Bacillati</taxon>
        <taxon>Bacillota</taxon>
        <taxon>Bacilli</taxon>
        <taxon>Lactobacillales</taxon>
        <taxon>Lactobacillaceae</taxon>
        <taxon>Lentilactobacillus</taxon>
    </lineage>
</organism>
<gene>
    <name evidence="1" type="ORF">FC85_GL001958</name>
</gene>